<dbReference type="EMBL" id="BARV01028503">
    <property type="protein sequence ID" value="GAI34440.1"/>
    <property type="molecule type" value="Genomic_DNA"/>
</dbReference>
<accession>X1P5Z1</accession>
<name>X1P5Z1_9ZZZZ</name>
<evidence type="ECO:0000313" key="1">
    <source>
        <dbReference type="EMBL" id="GAI34440.1"/>
    </source>
</evidence>
<gene>
    <name evidence="1" type="ORF">S06H3_45609</name>
</gene>
<feature type="non-terminal residue" evidence="1">
    <location>
        <position position="41"/>
    </location>
</feature>
<comment type="caution">
    <text evidence="1">The sequence shown here is derived from an EMBL/GenBank/DDBJ whole genome shotgun (WGS) entry which is preliminary data.</text>
</comment>
<dbReference type="AlphaFoldDB" id="X1P5Z1"/>
<organism evidence="1">
    <name type="scientific">marine sediment metagenome</name>
    <dbReference type="NCBI Taxonomy" id="412755"/>
    <lineage>
        <taxon>unclassified sequences</taxon>
        <taxon>metagenomes</taxon>
        <taxon>ecological metagenomes</taxon>
    </lineage>
</organism>
<sequence length="41" mass="4446">MKRRAFLSMTLPAAAFLSGCGFKPFYFIQMADTQLGMIAGG</sequence>
<protein>
    <submittedName>
        <fullName evidence="1">Uncharacterized protein</fullName>
    </submittedName>
</protein>
<dbReference type="PROSITE" id="PS51257">
    <property type="entry name" value="PROKAR_LIPOPROTEIN"/>
    <property type="match status" value="1"/>
</dbReference>
<proteinExistence type="predicted"/>
<reference evidence="1" key="1">
    <citation type="journal article" date="2014" name="Front. Microbiol.">
        <title>High frequency of phylogenetically diverse reductive dehalogenase-homologous genes in deep subseafloor sedimentary metagenomes.</title>
        <authorList>
            <person name="Kawai M."/>
            <person name="Futagami T."/>
            <person name="Toyoda A."/>
            <person name="Takaki Y."/>
            <person name="Nishi S."/>
            <person name="Hori S."/>
            <person name="Arai W."/>
            <person name="Tsubouchi T."/>
            <person name="Morono Y."/>
            <person name="Uchiyama I."/>
            <person name="Ito T."/>
            <person name="Fujiyama A."/>
            <person name="Inagaki F."/>
            <person name="Takami H."/>
        </authorList>
    </citation>
    <scope>NUCLEOTIDE SEQUENCE</scope>
    <source>
        <strain evidence="1">Expedition CK06-06</strain>
    </source>
</reference>